<dbReference type="Proteomes" id="UP000887564">
    <property type="component" value="Unplaced"/>
</dbReference>
<proteinExistence type="predicted"/>
<accession>A0A914S4J8</accession>
<name>A0A914S4J8_PAREQ</name>
<dbReference type="AlphaFoldDB" id="A0A914S4J8"/>
<sequence length="71" mass="8067">MKTRFIPSIVESMAMRAKRPNALHSYRVASSHHNDGNAEKRNENIAASLINNMMLISKILKKAKLVMMPRC</sequence>
<organism evidence="1 2">
    <name type="scientific">Parascaris equorum</name>
    <name type="common">Equine roundworm</name>
    <dbReference type="NCBI Taxonomy" id="6256"/>
    <lineage>
        <taxon>Eukaryota</taxon>
        <taxon>Metazoa</taxon>
        <taxon>Ecdysozoa</taxon>
        <taxon>Nematoda</taxon>
        <taxon>Chromadorea</taxon>
        <taxon>Rhabditida</taxon>
        <taxon>Spirurina</taxon>
        <taxon>Ascaridomorpha</taxon>
        <taxon>Ascaridoidea</taxon>
        <taxon>Ascarididae</taxon>
        <taxon>Parascaris</taxon>
    </lineage>
</organism>
<dbReference type="WBParaSite" id="PEQ_0001326201-mRNA-1">
    <property type="protein sequence ID" value="PEQ_0001326201-mRNA-1"/>
    <property type="gene ID" value="PEQ_0001326201"/>
</dbReference>
<reference evidence="2" key="1">
    <citation type="submission" date="2022-11" db="UniProtKB">
        <authorList>
            <consortium name="WormBaseParasite"/>
        </authorList>
    </citation>
    <scope>IDENTIFICATION</scope>
</reference>
<protein>
    <submittedName>
        <fullName evidence="2">Uncharacterized protein</fullName>
    </submittedName>
</protein>
<evidence type="ECO:0000313" key="2">
    <source>
        <dbReference type="WBParaSite" id="PEQ_0001326201-mRNA-1"/>
    </source>
</evidence>
<keyword evidence="1" id="KW-1185">Reference proteome</keyword>
<evidence type="ECO:0000313" key="1">
    <source>
        <dbReference type="Proteomes" id="UP000887564"/>
    </source>
</evidence>